<evidence type="ECO:0000313" key="3">
    <source>
        <dbReference type="Proteomes" id="UP000824135"/>
    </source>
</evidence>
<evidence type="ECO:0000313" key="2">
    <source>
        <dbReference type="EMBL" id="HIY78100.1"/>
    </source>
</evidence>
<reference evidence="2" key="1">
    <citation type="journal article" date="2021" name="PeerJ">
        <title>Extensive microbial diversity within the chicken gut microbiome revealed by metagenomics and culture.</title>
        <authorList>
            <person name="Gilroy R."/>
            <person name="Ravi A."/>
            <person name="Getino M."/>
            <person name="Pursley I."/>
            <person name="Horton D.L."/>
            <person name="Alikhan N.F."/>
            <person name="Baker D."/>
            <person name="Gharbi K."/>
            <person name="Hall N."/>
            <person name="Watson M."/>
            <person name="Adriaenssens E.M."/>
            <person name="Foster-Nyarko E."/>
            <person name="Jarju S."/>
            <person name="Secka A."/>
            <person name="Antonio M."/>
            <person name="Oren A."/>
            <person name="Chaudhuri R.R."/>
            <person name="La Ragione R."/>
            <person name="Hildebrand F."/>
            <person name="Pallen M.J."/>
        </authorList>
    </citation>
    <scope>NUCLEOTIDE SEQUENCE</scope>
    <source>
        <strain evidence="2">CHK199-9574</strain>
    </source>
</reference>
<dbReference type="Gene3D" id="3.60.40.10">
    <property type="entry name" value="PPM-type phosphatase domain"/>
    <property type="match status" value="1"/>
</dbReference>
<dbReference type="Pfam" id="PF13672">
    <property type="entry name" value="PP2C_2"/>
    <property type="match status" value="1"/>
</dbReference>
<dbReference type="SUPFAM" id="SSF81606">
    <property type="entry name" value="PP2C-like"/>
    <property type="match status" value="1"/>
</dbReference>
<dbReference type="InterPro" id="IPR001932">
    <property type="entry name" value="PPM-type_phosphatase-like_dom"/>
</dbReference>
<proteinExistence type="predicted"/>
<comment type="caution">
    <text evidence="2">The sequence shown here is derived from an EMBL/GenBank/DDBJ whole genome shotgun (WGS) entry which is preliminary data.</text>
</comment>
<dbReference type="AlphaFoldDB" id="A0A9D1Z8I9"/>
<protein>
    <submittedName>
        <fullName evidence="2">Protein phosphatase 2C domain-containing protein</fullName>
    </submittedName>
</protein>
<sequence>MRRILTYIAGAKKEYCEDAIYADERTAFVLDGATGITGQRVTDAPSDAAWFVRRFRAYLISALEGDEQILSLLRRGTRAIGAEFLRFPGADRVEDKPSAVLSVVRERKGFLEYYSLGDTEIVIRKKSGEVVTLLDSRLVDLDNRNFARMKEIAERTGKTIREAFFDVFPYILENRKKMNTPDGYCALSHTEAGLDTALQGRIPLEEVRDLMLFSDGFAEIYDLFGLYESPEQMIEDVSANGIVPAIRRLHAAQDEDPDCERFVRNKLRDDISVIYAQI</sequence>
<feature type="domain" description="PPM-type phosphatase" evidence="1">
    <location>
        <begin position="13"/>
        <end position="222"/>
    </location>
</feature>
<dbReference type="Proteomes" id="UP000824135">
    <property type="component" value="Unassembled WGS sequence"/>
</dbReference>
<name>A0A9D1Z8I9_9FIRM</name>
<evidence type="ECO:0000259" key="1">
    <source>
        <dbReference type="Pfam" id="PF13672"/>
    </source>
</evidence>
<dbReference type="EMBL" id="DXCO01000028">
    <property type="protein sequence ID" value="HIY78100.1"/>
    <property type="molecule type" value="Genomic_DNA"/>
</dbReference>
<gene>
    <name evidence="2" type="ORF">H9728_03560</name>
</gene>
<dbReference type="InterPro" id="IPR036457">
    <property type="entry name" value="PPM-type-like_dom_sf"/>
</dbReference>
<organism evidence="2 3">
    <name type="scientific">Candidatus Borkfalkia excrementavium</name>
    <dbReference type="NCBI Taxonomy" id="2838505"/>
    <lineage>
        <taxon>Bacteria</taxon>
        <taxon>Bacillati</taxon>
        <taxon>Bacillota</taxon>
        <taxon>Clostridia</taxon>
        <taxon>Christensenellales</taxon>
        <taxon>Christensenellaceae</taxon>
        <taxon>Candidatus Borkfalkia</taxon>
    </lineage>
</organism>
<accession>A0A9D1Z8I9</accession>
<reference evidence="2" key="2">
    <citation type="submission" date="2021-04" db="EMBL/GenBank/DDBJ databases">
        <authorList>
            <person name="Gilroy R."/>
        </authorList>
    </citation>
    <scope>NUCLEOTIDE SEQUENCE</scope>
    <source>
        <strain evidence="2">CHK199-9574</strain>
    </source>
</reference>